<organism evidence="7 8">
    <name type="scientific">Cupriavidus pampae</name>
    <dbReference type="NCBI Taxonomy" id="659251"/>
    <lineage>
        <taxon>Bacteria</taxon>
        <taxon>Pseudomonadati</taxon>
        <taxon>Pseudomonadota</taxon>
        <taxon>Betaproteobacteria</taxon>
        <taxon>Burkholderiales</taxon>
        <taxon>Burkholderiaceae</taxon>
        <taxon>Cupriavidus</taxon>
    </lineage>
</organism>
<gene>
    <name evidence="7" type="ORF">LMG32289_05257</name>
</gene>
<keyword evidence="3" id="KW-0175">Coiled coil</keyword>
<dbReference type="InterPro" id="IPR029787">
    <property type="entry name" value="Nucleotide_cyclase"/>
</dbReference>
<dbReference type="InterPro" id="IPR050469">
    <property type="entry name" value="Diguanylate_Cyclase"/>
</dbReference>
<feature type="domain" description="HAMP" evidence="5">
    <location>
        <begin position="171"/>
        <end position="225"/>
    </location>
</feature>
<evidence type="ECO:0000256" key="1">
    <source>
        <dbReference type="ARBA" id="ARBA00012528"/>
    </source>
</evidence>
<dbReference type="PROSITE" id="PS50885">
    <property type="entry name" value="HAMP"/>
    <property type="match status" value="1"/>
</dbReference>
<evidence type="ECO:0000256" key="3">
    <source>
        <dbReference type="SAM" id="Coils"/>
    </source>
</evidence>
<name>A0ABM8XRU1_9BURK</name>
<comment type="caution">
    <text evidence="7">The sequence shown here is derived from an EMBL/GenBank/DDBJ whole genome shotgun (WGS) entry which is preliminary data.</text>
</comment>
<dbReference type="Pfam" id="PF00990">
    <property type="entry name" value="GGDEF"/>
    <property type="match status" value="1"/>
</dbReference>
<evidence type="ECO:0000259" key="6">
    <source>
        <dbReference type="PROSITE" id="PS50887"/>
    </source>
</evidence>
<dbReference type="PANTHER" id="PTHR45138">
    <property type="entry name" value="REGULATORY COMPONENTS OF SENSORY TRANSDUCTION SYSTEM"/>
    <property type="match status" value="1"/>
</dbReference>
<evidence type="ECO:0000256" key="2">
    <source>
        <dbReference type="ARBA" id="ARBA00034247"/>
    </source>
</evidence>
<feature type="region of interest" description="Disordered" evidence="4">
    <location>
        <begin position="392"/>
        <end position="415"/>
    </location>
</feature>
<evidence type="ECO:0000259" key="5">
    <source>
        <dbReference type="PROSITE" id="PS50885"/>
    </source>
</evidence>
<dbReference type="InterPro" id="IPR000160">
    <property type="entry name" value="GGDEF_dom"/>
</dbReference>
<dbReference type="EMBL" id="CAJZAG010000011">
    <property type="protein sequence ID" value="CAG9183040.1"/>
    <property type="molecule type" value="Genomic_DNA"/>
</dbReference>
<dbReference type="PANTHER" id="PTHR45138:SF9">
    <property type="entry name" value="DIGUANYLATE CYCLASE DGCM-RELATED"/>
    <property type="match status" value="1"/>
</dbReference>
<dbReference type="PROSITE" id="PS50887">
    <property type="entry name" value="GGDEF"/>
    <property type="match status" value="1"/>
</dbReference>
<evidence type="ECO:0000313" key="7">
    <source>
        <dbReference type="EMBL" id="CAG9183040.1"/>
    </source>
</evidence>
<dbReference type="InterPro" id="IPR003660">
    <property type="entry name" value="HAMP_dom"/>
</dbReference>
<dbReference type="Gene3D" id="3.30.70.270">
    <property type="match status" value="1"/>
</dbReference>
<keyword evidence="8" id="KW-1185">Reference proteome</keyword>
<dbReference type="RefSeq" id="WP_223993731.1">
    <property type="nucleotide sequence ID" value="NZ_CAJZAG010000011.1"/>
</dbReference>
<dbReference type="SUPFAM" id="SSF55073">
    <property type="entry name" value="Nucleotide cyclase"/>
    <property type="match status" value="1"/>
</dbReference>
<reference evidence="7 8" key="1">
    <citation type="submission" date="2021-08" db="EMBL/GenBank/DDBJ databases">
        <authorList>
            <person name="Peeters C."/>
        </authorList>
    </citation>
    <scope>NUCLEOTIDE SEQUENCE [LARGE SCALE GENOMIC DNA]</scope>
    <source>
        <strain evidence="7 8">LMG 32289</strain>
    </source>
</reference>
<sequence>MIVLFIVATTTTLGAFAAHRQWQLQQDLEQRFERTRAEVSDGLRQSLAAPAWALNVDILRTTLEATLIHPEVTGACIYAPDGHDVYAEVHRSATHASACTVTGSHDVLSDVTIYPPDEIDADRRAQPIGKAIIRFTRDNMRQAQRKAMVQGITEVAAIDVVLVLLLTFGLRMVFGPLEHLRTALFRLASSQGDRLDELARLGRTEFDSVIDGFNRVLRRLQATQAELVEKNRQLEAVSKTDQLTGVFNRRHLDEVLNSALTFSRHDGMPFSIILLDVDRFKSVNDTYGHQVGDRVLVEIARCILEVKRVTDTVGRWGGEEFLLICADTDLDDAVRFAETLRDAVAARVFSVTGQMTASLGVACVQQSDTIHGMISRADQALYRSKERGRNRVEYAPRRSDESCDTGGELSDPVFD</sequence>
<feature type="domain" description="GGDEF" evidence="6">
    <location>
        <begin position="268"/>
        <end position="397"/>
    </location>
</feature>
<protein>
    <recommendedName>
        <fullName evidence="1">diguanylate cyclase</fullName>
        <ecNumber evidence="1">2.7.7.65</ecNumber>
    </recommendedName>
</protein>
<feature type="compositionally biased region" description="Basic and acidic residues" evidence="4">
    <location>
        <begin position="392"/>
        <end position="401"/>
    </location>
</feature>
<dbReference type="NCBIfam" id="TIGR00254">
    <property type="entry name" value="GGDEF"/>
    <property type="match status" value="1"/>
</dbReference>
<dbReference type="SMART" id="SM00267">
    <property type="entry name" value="GGDEF"/>
    <property type="match status" value="1"/>
</dbReference>
<dbReference type="EC" id="2.7.7.65" evidence="1"/>
<dbReference type="InterPro" id="IPR043128">
    <property type="entry name" value="Rev_trsase/Diguanyl_cyclase"/>
</dbReference>
<proteinExistence type="predicted"/>
<evidence type="ECO:0000313" key="8">
    <source>
        <dbReference type="Proteomes" id="UP000706525"/>
    </source>
</evidence>
<comment type="catalytic activity">
    <reaction evidence="2">
        <text>2 GTP = 3',3'-c-di-GMP + 2 diphosphate</text>
        <dbReference type="Rhea" id="RHEA:24898"/>
        <dbReference type="ChEBI" id="CHEBI:33019"/>
        <dbReference type="ChEBI" id="CHEBI:37565"/>
        <dbReference type="ChEBI" id="CHEBI:58805"/>
        <dbReference type="EC" id="2.7.7.65"/>
    </reaction>
</comment>
<feature type="coiled-coil region" evidence="3">
    <location>
        <begin position="213"/>
        <end position="240"/>
    </location>
</feature>
<dbReference type="CDD" id="cd01949">
    <property type="entry name" value="GGDEF"/>
    <property type="match status" value="1"/>
</dbReference>
<accession>A0ABM8XRU1</accession>
<evidence type="ECO:0000256" key="4">
    <source>
        <dbReference type="SAM" id="MobiDB-lite"/>
    </source>
</evidence>
<dbReference type="Proteomes" id="UP000706525">
    <property type="component" value="Unassembled WGS sequence"/>
</dbReference>